<evidence type="ECO:0000256" key="3">
    <source>
        <dbReference type="ARBA" id="ARBA00022475"/>
    </source>
</evidence>
<evidence type="ECO:0000256" key="6">
    <source>
        <dbReference type="ARBA" id="ARBA00023136"/>
    </source>
</evidence>
<feature type="transmembrane region" description="Helical" evidence="7">
    <location>
        <begin position="12"/>
        <end position="28"/>
    </location>
</feature>
<dbReference type="GeneID" id="78315625"/>
<feature type="transmembrane region" description="Helical" evidence="7">
    <location>
        <begin position="281"/>
        <end position="301"/>
    </location>
</feature>
<feature type="transmembrane region" description="Helical" evidence="7">
    <location>
        <begin position="413"/>
        <end position="434"/>
    </location>
</feature>
<comment type="subcellular location">
    <subcellularLocation>
        <location evidence="1">Cell membrane</location>
        <topology evidence="1">Multi-pass membrane protein</topology>
    </subcellularLocation>
</comment>
<name>A0A1T4JI96_TREPO</name>
<evidence type="ECO:0000313" key="8">
    <source>
        <dbReference type="EMBL" id="SJZ29851.1"/>
    </source>
</evidence>
<evidence type="ECO:0000256" key="7">
    <source>
        <dbReference type="SAM" id="Phobius"/>
    </source>
</evidence>
<organism evidence="8 9">
    <name type="scientific">Treponema porcinum</name>
    <dbReference type="NCBI Taxonomy" id="261392"/>
    <lineage>
        <taxon>Bacteria</taxon>
        <taxon>Pseudomonadati</taxon>
        <taxon>Spirochaetota</taxon>
        <taxon>Spirochaetia</taxon>
        <taxon>Spirochaetales</taxon>
        <taxon>Treponemataceae</taxon>
        <taxon>Treponema</taxon>
    </lineage>
</organism>
<keyword evidence="9" id="KW-1185">Reference proteome</keyword>
<feature type="transmembrane region" description="Helical" evidence="7">
    <location>
        <begin position="195"/>
        <end position="218"/>
    </location>
</feature>
<keyword evidence="6 7" id="KW-0472">Membrane</keyword>
<feature type="transmembrane region" description="Helical" evidence="7">
    <location>
        <begin position="239"/>
        <end position="261"/>
    </location>
</feature>
<evidence type="ECO:0000256" key="5">
    <source>
        <dbReference type="ARBA" id="ARBA00022989"/>
    </source>
</evidence>
<gene>
    <name evidence="8" type="ORF">SAMN02745149_00303</name>
</gene>
<reference evidence="8 9" key="1">
    <citation type="submission" date="2017-02" db="EMBL/GenBank/DDBJ databases">
        <authorList>
            <person name="Peterson S.W."/>
        </authorList>
    </citation>
    <scope>NUCLEOTIDE SEQUENCE [LARGE SCALE GENOMIC DNA]</scope>
    <source>
        <strain evidence="8 9">ATCC BAA-908</strain>
    </source>
</reference>
<protein>
    <submittedName>
        <fullName evidence="8">Putative efflux protein, MATE family</fullName>
    </submittedName>
</protein>
<dbReference type="STRING" id="261392.SAMN02745149_00303"/>
<dbReference type="Proteomes" id="UP000190423">
    <property type="component" value="Unassembled WGS sequence"/>
</dbReference>
<dbReference type="EMBL" id="FUWG01000002">
    <property type="protein sequence ID" value="SJZ29851.1"/>
    <property type="molecule type" value="Genomic_DNA"/>
</dbReference>
<sequence length="452" mass="49336">MKNDYLVTKRPIAALAVFFLPIMLGNLFQQLYNLVDAAIVGQFVNEKAVAAVGACLAFTNVFIFIANGGGIGASVIVGRFFGAKDYVKMKVAVNTTFISFFILSVILAVLGLLCGRPIMMLLKTPDDILDMTVTYLNIYFFGLPFLFLYNVLASLFNALGKSKYPLLFLLFSSVLNVALDILFVTQFHLGVAGVAWATLIAQGFSSLISFAVFMRLIVRFHIGRTSFFSKDELLHITRVALPSIFQQCTISIGLMLIQAVVNQFGSQALAGFSVGSRIEALGTTAMVASGTALSTFVAQNIGAEKPERVQKGYVAGNIIVLCVCTVYFLVIRIFKAQIISFFIGPGGSSVAYETAEGFLDYMSVVLCLMGFKQNSDGILRGCRDMTLFTVANVVNIVVRVLFSSLLAPVYGISMVWVSNPVGWVLSLIICYTEYKTGKWKKINRLSKTPEAN</sequence>
<feature type="transmembrane region" description="Helical" evidence="7">
    <location>
        <begin position="138"/>
        <end position="159"/>
    </location>
</feature>
<dbReference type="AlphaFoldDB" id="A0A1T4JI96"/>
<dbReference type="NCBIfam" id="TIGR00797">
    <property type="entry name" value="matE"/>
    <property type="match status" value="1"/>
</dbReference>
<dbReference type="InterPro" id="IPR002528">
    <property type="entry name" value="MATE_fam"/>
</dbReference>
<dbReference type="PIRSF" id="PIRSF006603">
    <property type="entry name" value="DinF"/>
    <property type="match status" value="1"/>
</dbReference>
<accession>A0A1T4JI96</accession>
<evidence type="ECO:0000256" key="1">
    <source>
        <dbReference type="ARBA" id="ARBA00004651"/>
    </source>
</evidence>
<feature type="transmembrane region" description="Helical" evidence="7">
    <location>
        <begin position="166"/>
        <end position="189"/>
    </location>
</feature>
<dbReference type="CDD" id="cd13138">
    <property type="entry name" value="MATE_yoeA_like"/>
    <property type="match status" value="1"/>
</dbReference>
<dbReference type="PANTHER" id="PTHR43549">
    <property type="entry name" value="MULTIDRUG RESISTANCE PROTEIN YPNP-RELATED"/>
    <property type="match status" value="1"/>
</dbReference>
<feature type="transmembrane region" description="Helical" evidence="7">
    <location>
        <begin position="313"/>
        <end position="334"/>
    </location>
</feature>
<evidence type="ECO:0000256" key="4">
    <source>
        <dbReference type="ARBA" id="ARBA00022692"/>
    </source>
</evidence>
<keyword evidence="4 7" id="KW-0812">Transmembrane</keyword>
<dbReference type="RefSeq" id="WP_078932214.1">
    <property type="nucleotide sequence ID" value="NZ_FUWG01000002.1"/>
</dbReference>
<feature type="transmembrane region" description="Helical" evidence="7">
    <location>
        <begin position="48"/>
        <end position="77"/>
    </location>
</feature>
<feature type="transmembrane region" description="Helical" evidence="7">
    <location>
        <begin position="97"/>
        <end position="118"/>
    </location>
</feature>
<keyword evidence="3" id="KW-1003">Cell membrane</keyword>
<evidence type="ECO:0000313" key="9">
    <source>
        <dbReference type="Proteomes" id="UP000190423"/>
    </source>
</evidence>
<dbReference type="PANTHER" id="PTHR43549:SF3">
    <property type="entry name" value="MULTIDRUG RESISTANCE PROTEIN YPNP-RELATED"/>
    <property type="match status" value="1"/>
</dbReference>
<dbReference type="GO" id="GO:0042910">
    <property type="term" value="F:xenobiotic transmembrane transporter activity"/>
    <property type="evidence" value="ECO:0007669"/>
    <property type="project" value="InterPro"/>
</dbReference>
<dbReference type="InterPro" id="IPR052031">
    <property type="entry name" value="Membrane_Transporter-Flippase"/>
</dbReference>
<dbReference type="Pfam" id="PF01554">
    <property type="entry name" value="MatE"/>
    <property type="match status" value="2"/>
</dbReference>
<keyword evidence="5 7" id="KW-1133">Transmembrane helix</keyword>
<dbReference type="InterPro" id="IPR048279">
    <property type="entry name" value="MdtK-like"/>
</dbReference>
<proteinExistence type="predicted"/>
<dbReference type="OrthoDB" id="9806302at2"/>
<dbReference type="GO" id="GO:0005886">
    <property type="term" value="C:plasma membrane"/>
    <property type="evidence" value="ECO:0007669"/>
    <property type="project" value="UniProtKB-SubCell"/>
</dbReference>
<dbReference type="GO" id="GO:0015297">
    <property type="term" value="F:antiporter activity"/>
    <property type="evidence" value="ECO:0007669"/>
    <property type="project" value="InterPro"/>
</dbReference>
<keyword evidence="2" id="KW-0813">Transport</keyword>
<evidence type="ECO:0000256" key="2">
    <source>
        <dbReference type="ARBA" id="ARBA00022448"/>
    </source>
</evidence>